<evidence type="ECO:0000259" key="3">
    <source>
        <dbReference type="SMART" id="SM00829"/>
    </source>
</evidence>
<dbReference type="Gene3D" id="3.90.180.10">
    <property type="entry name" value="Medium-chain alcohol dehydrogenases, catalytic domain"/>
    <property type="match status" value="1"/>
</dbReference>
<protein>
    <submittedName>
        <fullName evidence="4">Oxidoreductase, zinc-binding dehydrogenase family</fullName>
    </submittedName>
</protein>
<dbReference type="SMART" id="SM00829">
    <property type="entry name" value="PKS_ER"/>
    <property type="match status" value="1"/>
</dbReference>
<accession>A0A1U7P3F0</accession>
<dbReference type="CDD" id="cd08291">
    <property type="entry name" value="ETR_like_1"/>
    <property type="match status" value="1"/>
</dbReference>
<keyword evidence="1" id="KW-0521">NADP</keyword>
<keyword evidence="2" id="KW-0560">Oxidoreductase</keyword>
<dbReference type="InterPro" id="IPR020843">
    <property type="entry name" value="ER"/>
</dbReference>
<dbReference type="STRING" id="249408.BOO71_0001963"/>
<dbReference type="SUPFAM" id="SSF51735">
    <property type="entry name" value="NAD(P)-binding Rossmann-fold domains"/>
    <property type="match status" value="1"/>
</dbReference>
<dbReference type="Gene3D" id="3.40.50.720">
    <property type="entry name" value="NAD(P)-binding Rossmann-like Domain"/>
    <property type="match status" value="1"/>
</dbReference>
<proteinExistence type="predicted"/>
<comment type="caution">
    <text evidence="4">The sequence shown here is derived from an EMBL/GenBank/DDBJ whole genome shotgun (WGS) entry which is preliminary data.</text>
</comment>
<dbReference type="PANTHER" id="PTHR48106">
    <property type="entry name" value="QUINONE OXIDOREDUCTASE PIG3-RELATED"/>
    <property type="match status" value="1"/>
</dbReference>
<dbReference type="AlphaFoldDB" id="A0A1U7P3F0"/>
<dbReference type="Pfam" id="PF08240">
    <property type="entry name" value="ADH_N"/>
    <property type="match status" value="1"/>
</dbReference>
<name>A0A1U7P3F0_9DEIO</name>
<dbReference type="InterPro" id="IPR013154">
    <property type="entry name" value="ADH-like_N"/>
</dbReference>
<organism evidence="4 5">
    <name type="scientific">Deinococcus marmoris</name>
    <dbReference type="NCBI Taxonomy" id="249408"/>
    <lineage>
        <taxon>Bacteria</taxon>
        <taxon>Thermotogati</taxon>
        <taxon>Deinococcota</taxon>
        <taxon>Deinococci</taxon>
        <taxon>Deinococcales</taxon>
        <taxon>Deinococcaceae</taxon>
        <taxon>Deinococcus</taxon>
    </lineage>
</organism>
<dbReference type="PANTHER" id="PTHR48106:SF18">
    <property type="entry name" value="QUINONE OXIDOREDUCTASE PIG3"/>
    <property type="match status" value="1"/>
</dbReference>
<dbReference type="SUPFAM" id="SSF50129">
    <property type="entry name" value="GroES-like"/>
    <property type="match status" value="1"/>
</dbReference>
<dbReference type="EMBL" id="MSTI01000023">
    <property type="protein sequence ID" value="OLV19701.1"/>
    <property type="molecule type" value="Genomic_DNA"/>
</dbReference>
<dbReference type="InterPro" id="IPR036291">
    <property type="entry name" value="NAD(P)-bd_dom_sf"/>
</dbReference>
<dbReference type="OrthoDB" id="9792162at2"/>
<dbReference type="Proteomes" id="UP000186607">
    <property type="component" value="Unassembled WGS sequence"/>
</dbReference>
<evidence type="ECO:0000313" key="4">
    <source>
        <dbReference type="EMBL" id="OLV19701.1"/>
    </source>
</evidence>
<dbReference type="InterPro" id="IPR013149">
    <property type="entry name" value="ADH-like_C"/>
</dbReference>
<evidence type="ECO:0000256" key="2">
    <source>
        <dbReference type="ARBA" id="ARBA00023002"/>
    </source>
</evidence>
<sequence length="346" mass="37098">MMSKHSAPTLPTTMKALELSSYDGLDALKLTEKPVPSPTLGQVLVRVEASAVNPSDLEFMHGRYGFRRPLPTTAGFEASGVVVAGNGAQAERLMGQRVACVVQSKGEGTWAEYVAVDAKVCLPLQPAVDFEQGAMLFINPFTAWGLVEQAQNGQHLALVQTGAAGAVGKMVQRLATSAGLPLINIVRRDEQVTSLRKGGAEHVLNSEAEDFDAQLKQLCGDLNATMALDAVGGELSGRLLAAMPEHSTVLVYGVLGGKSLTVSPYDLVFRDGHVSGFYLTTYRSNLSKAELQQRTDQIQQRMATDLHTEVSARAGLEDALQAIKHYQDHASNGKIIITPNKHSQAH</sequence>
<dbReference type="GO" id="GO:0070402">
    <property type="term" value="F:NADPH binding"/>
    <property type="evidence" value="ECO:0007669"/>
    <property type="project" value="TreeGrafter"/>
</dbReference>
<feature type="domain" description="Enoyl reductase (ER)" evidence="3">
    <location>
        <begin position="24"/>
        <end position="337"/>
    </location>
</feature>
<evidence type="ECO:0000256" key="1">
    <source>
        <dbReference type="ARBA" id="ARBA00022857"/>
    </source>
</evidence>
<dbReference type="Pfam" id="PF00107">
    <property type="entry name" value="ADH_zinc_N"/>
    <property type="match status" value="1"/>
</dbReference>
<evidence type="ECO:0000313" key="5">
    <source>
        <dbReference type="Proteomes" id="UP000186607"/>
    </source>
</evidence>
<keyword evidence="5" id="KW-1185">Reference proteome</keyword>
<gene>
    <name evidence="4" type="ORF">BOO71_0001963</name>
</gene>
<reference evidence="4 5" key="1">
    <citation type="submission" date="2017-01" db="EMBL/GenBank/DDBJ databases">
        <title>Genome Analysis of Deinococcus marmoris KOPRI26562.</title>
        <authorList>
            <person name="Kim J.H."/>
            <person name="Oh H.-M."/>
        </authorList>
    </citation>
    <scope>NUCLEOTIDE SEQUENCE [LARGE SCALE GENOMIC DNA]</scope>
    <source>
        <strain evidence="4 5">KOPRI26562</strain>
    </source>
</reference>
<dbReference type="InterPro" id="IPR011032">
    <property type="entry name" value="GroES-like_sf"/>
</dbReference>
<dbReference type="GO" id="GO:0016651">
    <property type="term" value="F:oxidoreductase activity, acting on NAD(P)H"/>
    <property type="evidence" value="ECO:0007669"/>
    <property type="project" value="TreeGrafter"/>
</dbReference>